<organism evidence="3 4">
    <name type="scientific">Arthrobacter nitrophenolicus</name>
    <dbReference type="NCBI Taxonomy" id="683150"/>
    <lineage>
        <taxon>Bacteria</taxon>
        <taxon>Bacillati</taxon>
        <taxon>Actinomycetota</taxon>
        <taxon>Actinomycetes</taxon>
        <taxon>Micrococcales</taxon>
        <taxon>Micrococcaceae</taxon>
        <taxon>Arthrobacter</taxon>
    </lineage>
</organism>
<evidence type="ECO:0000313" key="4">
    <source>
        <dbReference type="Proteomes" id="UP000294621"/>
    </source>
</evidence>
<evidence type="ECO:0000313" key="3">
    <source>
        <dbReference type="EMBL" id="TDL32400.1"/>
    </source>
</evidence>
<dbReference type="InterPro" id="IPR005135">
    <property type="entry name" value="Endo/exonuclease/phosphatase"/>
</dbReference>
<dbReference type="Gene3D" id="3.60.10.10">
    <property type="entry name" value="Endonuclease/exonuclease/phosphatase"/>
    <property type="match status" value="1"/>
</dbReference>
<dbReference type="RefSeq" id="WP_133351811.1">
    <property type="nucleotide sequence ID" value="NZ_SMZQ01000013.1"/>
</dbReference>
<dbReference type="InterPro" id="IPR036691">
    <property type="entry name" value="Endo/exonu/phosph_ase_sf"/>
</dbReference>
<keyword evidence="3" id="KW-0540">Nuclease</keyword>
<dbReference type="Pfam" id="PF03372">
    <property type="entry name" value="Exo_endo_phos"/>
    <property type="match status" value="1"/>
</dbReference>
<feature type="transmembrane region" description="Helical" evidence="1">
    <location>
        <begin position="75"/>
        <end position="92"/>
    </location>
</feature>
<feature type="transmembrane region" description="Helical" evidence="1">
    <location>
        <begin position="47"/>
        <end position="68"/>
    </location>
</feature>
<evidence type="ECO:0000259" key="2">
    <source>
        <dbReference type="Pfam" id="PF03372"/>
    </source>
</evidence>
<name>A0A4R5XLX4_9MICC</name>
<evidence type="ECO:0000256" key="1">
    <source>
        <dbReference type="SAM" id="Phobius"/>
    </source>
</evidence>
<keyword evidence="1" id="KW-0472">Membrane</keyword>
<keyword evidence="3" id="KW-0269">Exonuclease</keyword>
<keyword evidence="3" id="KW-0255">Endonuclease</keyword>
<accession>A0A4R5XLX4</accession>
<comment type="caution">
    <text evidence="3">The sequence shown here is derived from an EMBL/GenBank/DDBJ whole genome shotgun (WGS) entry which is preliminary data.</text>
</comment>
<keyword evidence="3" id="KW-0378">Hydrolase</keyword>
<gene>
    <name evidence="3" type="ORF">E2R57_19275</name>
</gene>
<feature type="domain" description="Endonuclease/exonuclease/phosphatase" evidence="2">
    <location>
        <begin position="115"/>
        <end position="326"/>
    </location>
</feature>
<dbReference type="Proteomes" id="UP000294621">
    <property type="component" value="Unassembled WGS sequence"/>
</dbReference>
<dbReference type="SUPFAM" id="SSF56219">
    <property type="entry name" value="DNase I-like"/>
    <property type="match status" value="1"/>
</dbReference>
<protein>
    <submittedName>
        <fullName evidence="3">Endonuclease/exonuclease/phosphatase family protein</fullName>
    </submittedName>
</protein>
<keyword evidence="1" id="KW-0812">Transmembrane</keyword>
<dbReference type="OrthoDB" id="2340043at2"/>
<reference evidence="3 4" key="1">
    <citation type="submission" date="2019-03" db="EMBL/GenBank/DDBJ databases">
        <title>Genome Sequencing and Assembly of Various Microbes Isolated from Partially Reclaimed Soil and Acid Mine Drainage (AMD) Site.</title>
        <authorList>
            <person name="Steinbock B."/>
            <person name="Bechtold R."/>
            <person name="Sevigny J.L."/>
            <person name="Thomas D."/>
            <person name="Cuthill L.R."/>
            <person name="Aveiro Johannsen E.J."/>
            <person name="Thomas K."/>
            <person name="Ghosh A."/>
        </authorList>
    </citation>
    <scope>NUCLEOTIDE SEQUENCE [LARGE SCALE GENOMIC DNA]</scope>
    <source>
        <strain evidence="3 4">S-A1</strain>
    </source>
</reference>
<dbReference type="GO" id="GO:0004519">
    <property type="term" value="F:endonuclease activity"/>
    <property type="evidence" value="ECO:0007669"/>
    <property type="project" value="UniProtKB-KW"/>
</dbReference>
<dbReference type="STRING" id="683150.G205_01174"/>
<keyword evidence="1" id="KW-1133">Transmembrane helix</keyword>
<dbReference type="AlphaFoldDB" id="A0A4R5XLX4"/>
<proteinExistence type="predicted"/>
<sequence length="338" mass="35380">MTDAAPVLPARRRRARAFRWASAAAAAPVALVGLLRAIPADWPVMAVQLLAFVPWFTVPAAVALLLSLAARSRPLQLVAAALLGVQVLWLFPPAAASPETAHAGQPVVEVKAMAINAGLGQADAAGIVGLVQEHQVDLLVVAEYTQELADRLSGAGLARLLPHQVAHPRARAAGAAVFSSFSLREVGMVPDSPFRMPVVSVDLSAAGQEAALRVVAVHTLAPVDDGLAQWRSDLAALDRIDAGAGPLLLAGDFNATLDHREFRDLLAGDSRTRPLVDVSAAAGSRLVPTWPMRGYYLPGVTLDHLVTSPDITGSGYSVRRVAGTDHAAVLAVLEIRPS</sequence>
<dbReference type="EMBL" id="SMZQ01000013">
    <property type="protein sequence ID" value="TDL32400.1"/>
    <property type="molecule type" value="Genomic_DNA"/>
</dbReference>
<dbReference type="GO" id="GO:0004527">
    <property type="term" value="F:exonuclease activity"/>
    <property type="evidence" value="ECO:0007669"/>
    <property type="project" value="UniProtKB-KW"/>
</dbReference>